<protein>
    <submittedName>
        <fullName evidence="1">Uncharacterized protein</fullName>
    </submittedName>
</protein>
<evidence type="ECO:0000313" key="2">
    <source>
        <dbReference type="Proteomes" id="UP000660611"/>
    </source>
</evidence>
<organism evidence="1 2">
    <name type="scientific">Dactylosporangium siamense</name>
    <dbReference type="NCBI Taxonomy" id="685454"/>
    <lineage>
        <taxon>Bacteria</taxon>
        <taxon>Bacillati</taxon>
        <taxon>Actinomycetota</taxon>
        <taxon>Actinomycetes</taxon>
        <taxon>Micromonosporales</taxon>
        <taxon>Micromonosporaceae</taxon>
        <taxon>Dactylosporangium</taxon>
    </lineage>
</organism>
<name>A0A919PTS2_9ACTN</name>
<keyword evidence="2" id="KW-1185">Reference proteome</keyword>
<reference evidence="1" key="1">
    <citation type="submission" date="2021-01" db="EMBL/GenBank/DDBJ databases">
        <title>Whole genome shotgun sequence of Dactylosporangium siamense NBRC 106093.</title>
        <authorList>
            <person name="Komaki H."/>
            <person name="Tamura T."/>
        </authorList>
    </citation>
    <scope>NUCLEOTIDE SEQUENCE</scope>
    <source>
        <strain evidence="1">NBRC 106093</strain>
    </source>
</reference>
<dbReference type="AlphaFoldDB" id="A0A919PTS2"/>
<proteinExistence type="predicted"/>
<sequence length="74" mass="7524">MLIVCARAGFVRLGVVAVDGTKITANASIDASHERGHYQAKVAAMTAEAATGSAAATARNGGWSGAPPRFPGRR</sequence>
<comment type="caution">
    <text evidence="1">The sequence shown here is derived from an EMBL/GenBank/DDBJ whole genome shotgun (WGS) entry which is preliminary data.</text>
</comment>
<dbReference type="EMBL" id="BONQ01000127">
    <property type="protein sequence ID" value="GIG50062.1"/>
    <property type="molecule type" value="Genomic_DNA"/>
</dbReference>
<dbReference type="Proteomes" id="UP000660611">
    <property type="component" value="Unassembled WGS sequence"/>
</dbReference>
<evidence type="ECO:0000313" key="1">
    <source>
        <dbReference type="EMBL" id="GIG50062.1"/>
    </source>
</evidence>
<accession>A0A919PTS2</accession>
<gene>
    <name evidence="1" type="ORF">Dsi01nite_081030</name>
</gene>